<proteinExistence type="inferred from homology"/>
<keyword evidence="4" id="KW-1185">Reference proteome</keyword>
<evidence type="ECO:0000256" key="1">
    <source>
        <dbReference type="ARBA" id="ARBA00009600"/>
    </source>
</evidence>
<dbReference type="EMBL" id="JADWYR010000001">
    <property type="protein sequence ID" value="MBG9374785.1"/>
    <property type="molecule type" value="Genomic_DNA"/>
</dbReference>
<evidence type="ECO:0000313" key="3">
    <source>
        <dbReference type="EMBL" id="MBG9374785.1"/>
    </source>
</evidence>
<dbReference type="Pfam" id="PF02622">
    <property type="entry name" value="DUF179"/>
    <property type="match status" value="1"/>
</dbReference>
<dbReference type="PANTHER" id="PTHR30327:SF1">
    <property type="entry name" value="UPF0301 PROTEIN YQGE"/>
    <property type="match status" value="1"/>
</dbReference>
<comment type="similarity">
    <text evidence="1 2">Belongs to the UPF0301 (AlgH) family.</text>
</comment>
<dbReference type="RefSeq" id="WP_196988878.1">
    <property type="nucleotide sequence ID" value="NZ_JADWYR010000001.1"/>
</dbReference>
<dbReference type="PANTHER" id="PTHR30327">
    <property type="entry name" value="UNCHARACTERIZED PROTEIN YQGE"/>
    <property type="match status" value="1"/>
</dbReference>
<sequence length="183" mass="20921">MPDLINGTILIADPFLKDPNFMRTVIFLCDHEAAGSFGFVLNRKWKRVVSELVPDLADCNFPVHYGGPVQMETLHFLHRCPDVISGGVEITDGIFWGGNFEEVSVLIQSNWIKENQIRFFAGYSGWSEGQLEEEVKEKSWLTTKGNKKLVFHHDENLVWQDAIKQIGGEYEQIIHYPIDPTLN</sequence>
<dbReference type="Proteomes" id="UP000628448">
    <property type="component" value="Unassembled WGS sequence"/>
</dbReference>
<comment type="caution">
    <text evidence="3">The sequence shown here is derived from an EMBL/GenBank/DDBJ whole genome shotgun (WGS) entry which is preliminary data.</text>
</comment>
<organism evidence="3 4">
    <name type="scientific">Panacibacter microcysteis</name>
    <dbReference type="NCBI Taxonomy" id="2793269"/>
    <lineage>
        <taxon>Bacteria</taxon>
        <taxon>Pseudomonadati</taxon>
        <taxon>Bacteroidota</taxon>
        <taxon>Chitinophagia</taxon>
        <taxon>Chitinophagales</taxon>
        <taxon>Chitinophagaceae</taxon>
        <taxon>Panacibacter</taxon>
    </lineage>
</organism>
<dbReference type="InterPro" id="IPR003774">
    <property type="entry name" value="AlgH-like"/>
</dbReference>
<evidence type="ECO:0000256" key="2">
    <source>
        <dbReference type="HAMAP-Rule" id="MF_00758"/>
    </source>
</evidence>
<name>A0A931GTX4_9BACT</name>
<reference evidence="3" key="1">
    <citation type="submission" date="2020-11" db="EMBL/GenBank/DDBJ databases">
        <title>Bacterial whole genome sequence for Panacibacter sp. DH6.</title>
        <authorList>
            <person name="Le V."/>
            <person name="Ko S."/>
            <person name="Ahn C.-Y."/>
            <person name="Oh H.-M."/>
        </authorList>
    </citation>
    <scope>NUCLEOTIDE SEQUENCE</scope>
    <source>
        <strain evidence="3">DH6</strain>
    </source>
</reference>
<accession>A0A931GTX4</accession>
<evidence type="ECO:0000313" key="4">
    <source>
        <dbReference type="Proteomes" id="UP000628448"/>
    </source>
</evidence>
<dbReference type="GO" id="GO:0005829">
    <property type="term" value="C:cytosol"/>
    <property type="evidence" value="ECO:0007669"/>
    <property type="project" value="TreeGrafter"/>
</dbReference>
<protein>
    <recommendedName>
        <fullName evidence="2">UPF0301 protein I5907_00950</fullName>
    </recommendedName>
</protein>
<dbReference type="AlphaFoldDB" id="A0A931GTX4"/>
<dbReference type="Gene3D" id="3.40.1740.10">
    <property type="entry name" value="VC0467-like"/>
    <property type="match status" value="1"/>
</dbReference>
<dbReference type="SUPFAM" id="SSF143456">
    <property type="entry name" value="VC0467-like"/>
    <property type="match status" value="1"/>
</dbReference>
<gene>
    <name evidence="3" type="ORF">I5907_00950</name>
</gene>
<dbReference type="HAMAP" id="MF_00758">
    <property type="entry name" value="UPF0301"/>
    <property type="match status" value="1"/>
</dbReference>